<evidence type="ECO:0000256" key="2">
    <source>
        <dbReference type="ARBA" id="ARBA00005594"/>
    </source>
</evidence>
<evidence type="ECO:0000256" key="6">
    <source>
        <dbReference type="ARBA" id="ARBA00022840"/>
    </source>
</evidence>
<dbReference type="InterPro" id="IPR008925">
    <property type="entry name" value="aa_tRNA-synth_I_cd-bd_sf"/>
</dbReference>
<evidence type="ECO:0000256" key="9">
    <source>
        <dbReference type="ARBA" id="ARBA00048573"/>
    </source>
</evidence>
<comment type="subcellular location">
    <subcellularLocation>
        <location evidence="1 10">Cytoplasm</location>
    </subcellularLocation>
</comment>
<protein>
    <recommendedName>
        <fullName evidence="10">Lysine--tRNA ligase</fullName>
        <ecNumber evidence="10">6.1.1.6</ecNumber>
    </recommendedName>
    <alternativeName>
        <fullName evidence="10">Lysyl-tRNA synthetase</fullName>
        <shortName evidence="10">LysRS</shortName>
    </alternativeName>
</protein>
<feature type="compositionally biased region" description="Gly residues" evidence="11">
    <location>
        <begin position="219"/>
        <end position="230"/>
    </location>
</feature>
<evidence type="ECO:0000313" key="12">
    <source>
        <dbReference type="EMBL" id="RKT76668.1"/>
    </source>
</evidence>
<evidence type="ECO:0000256" key="10">
    <source>
        <dbReference type="HAMAP-Rule" id="MF_00177"/>
    </source>
</evidence>
<dbReference type="PANTHER" id="PTHR37940:SF1">
    <property type="entry name" value="LYSINE--TRNA LIGASE"/>
    <property type="match status" value="1"/>
</dbReference>
<keyword evidence="6 10" id="KW-0067">ATP-binding</keyword>
<feature type="region of interest" description="Disordered" evidence="11">
    <location>
        <begin position="214"/>
        <end position="263"/>
    </location>
</feature>
<keyword evidence="13" id="KW-1185">Reference proteome</keyword>
<dbReference type="Gene3D" id="3.40.50.620">
    <property type="entry name" value="HUPs"/>
    <property type="match status" value="2"/>
</dbReference>
<dbReference type="NCBIfam" id="TIGR00467">
    <property type="entry name" value="lysS_arch"/>
    <property type="match status" value="1"/>
</dbReference>
<feature type="compositionally biased region" description="Polar residues" evidence="11">
    <location>
        <begin position="12"/>
        <end position="23"/>
    </location>
</feature>
<reference evidence="12 13" key="1">
    <citation type="submission" date="2018-10" db="EMBL/GenBank/DDBJ databases">
        <title>Sequencing the genomes of 1000 actinobacteria strains.</title>
        <authorList>
            <person name="Klenk H.-P."/>
        </authorList>
    </citation>
    <scope>NUCLEOTIDE SEQUENCE [LARGE SCALE GENOMIC DNA]</scope>
    <source>
        <strain evidence="12 13">DSM 44267</strain>
    </source>
</reference>
<dbReference type="PANTHER" id="PTHR37940">
    <property type="entry name" value="LYSINE--TRNA LIGASE"/>
    <property type="match status" value="1"/>
</dbReference>
<accession>A0A495XY48</accession>
<dbReference type="InterPro" id="IPR001412">
    <property type="entry name" value="aa-tRNA-synth_I_CS"/>
</dbReference>
<dbReference type="GO" id="GO:0005524">
    <property type="term" value="F:ATP binding"/>
    <property type="evidence" value="ECO:0007669"/>
    <property type="project" value="UniProtKB-UniRule"/>
</dbReference>
<dbReference type="GO" id="GO:0006430">
    <property type="term" value="P:lysyl-tRNA aminoacylation"/>
    <property type="evidence" value="ECO:0007669"/>
    <property type="project" value="UniProtKB-UniRule"/>
</dbReference>
<dbReference type="Gene3D" id="6.10.20.10">
    <property type="entry name" value="Lysine tRNA ligase, stem contact fold domain"/>
    <property type="match status" value="1"/>
</dbReference>
<dbReference type="Gene3D" id="1.10.10.350">
    <property type="match status" value="1"/>
</dbReference>
<feature type="region of interest" description="Disordered" evidence="11">
    <location>
        <begin position="1"/>
        <end position="37"/>
    </location>
</feature>
<keyword evidence="3 10" id="KW-0963">Cytoplasm</keyword>
<dbReference type="HAMAP" id="MF_00177">
    <property type="entry name" value="Lys_tRNA_synth_class1"/>
    <property type="match status" value="1"/>
</dbReference>
<dbReference type="InterPro" id="IPR002904">
    <property type="entry name" value="Lys-tRNA-ligase"/>
</dbReference>
<dbReference type="EMBL" id="RBXT01000001">
    <property type="protein sequence ID" value="RKT76668.1"/>
    <property type="molecule type" value="Genomic_DNA"/>
</dbReference>
<proteinExistence type="inferred from homology"/>
<comment type="catalytic activity">
    <reaction evidence="9 10">
        <text>tRNA(Lys) + L-lysine + ATP = L-lysyl-tRNA(Lys) + AMP + diphosphate</text>
        <dbReference type="Rhea" id="RHEA:20792"/>
        <dbReference type="Rhea" id="RHEA-COMP:9696"/>
        <dbReference type="Rhea" id="RHEA-COMP:9697"/>
        <dbReference type="ChEBI" id="CHEBI:30616"/>
        <dbReference type="ChEBI" id="CHEBI:32551"/>
        <dbReference type="ChEBI" id="CHEBI:33019"/>
        <dbReference type="ChEBI" id="CHEBI:78442"/>
        <dbReference type="ChEBI" id="CHEBI:78529"/>
        <dbReference type="ChEBI" id="CHEBI:456215"/>
        <dbReference type="EC" id="6.1.1.6"/>
    </reaction>
</comment>
<evidence type="ECO:0000256" key="4">
    <source>
        <dbReference type="ARBA" id="ARBA00022598"/>
    </source>
</evidence>
<comment type="caution">
    <text evidence="12">The sequence shown here is derived from an EMBL/GenBank/DDBJ whole genome shotgun (WGS) entry which is preliminary data.</text>
</comment>
<evidence type="ECO:0000256" key="1">
    <source>
        <dbReference type="ARBA" id="ARBA00004496"/>
    </source>
</evidence>
<keyword evidence="4 10" id="KW-0436">Ligase</keyword>
<dbReference type="GO" id="GO:0005737">
    <property type="term" value="C:cytoplasm"/>
    <property type="evidence" value="ECO:0007669"/>
    <property type="project" value="UniProtKB-SubCell"/>
</dbReference>
<evidence type="ECO:0000313" key="13">
    <source>
        <dbReference type="Proteomes" id="UP000278440"/>
    </source>
</evidence>
<dbReference type="InterPro" id="IPR014729">
    <property type="entry name" value="Rossmann-like_a/b/a_fold"/>
</dbReference>
<dbReference type="EC" id="6.1.1.6" evidence="10"/>
<keyword evidence="8 10" id="KW-0030">Aminoacyl-tRNA synthetase</keyword>
<evidence type="ECO:0000256" key="8">
    <source>
        <dbReference type="ARBA" id="ARBA00023146"/>
    </source>
</evidence>
<organism evidence="12 13">
    <name type="scientific">Terracoccus luteus</name>
    <dbReference type="NCBI Taxonomy" id="53356"/>
    <lineage>
        <taxon>Bacteria</taxon>
        <taxon>Bacillati</taxon>
        <taxon>Actinomycetota</taxon>
        <taxon>Actinomycetes</taxon>
        <taxon>Micrococcales</taxon>
        <taxon>Intrasporangiaceae</taxon>
        <taxon>Terracoccus</taxon>
    </lineage>
</organism>
<dbReference type="GO" id="GO:0004824">
    <property type="term" value="F:lysine-tRNA ligase activity"/>
    <property type="evidence" value="ECO:0007669"/>
    <property type="project" value="UniProtKB-UniRule"/>
</dbReference>
<comment type="caution">
    <text evidence="10">Lacks conserved residue(s) required for the propagation of feature annotation.</text>
</comment>
<feature type="short sequence motif" description="'KMSKS' region" evidence="10">
    <location>
        <begin position="379"/>
        <end position="383"/>
    </location>
</feature>
<dbReference type="SUPFAM" id="SSF52374">
    <property type="entry name" value="Nucleotidylyl transferase"/>
    <property type="match status" value="1"/>
</dbReference>
<sequence>MPEQNPPEQDPSDQQNESMQTSDTPPPTQAATDAEAGVTASDWVTRLADEVLAEAQQRGVAGPIVCASGISPSGPIHLGNFRELITPHLVADEIARRGIAVEHLLSWDDFDRFRRVPKNLPGVDESWEQYIGMPLTSVPPPAGSAHASWADHFKAPLLEAMEATGIEVRQVSQTEQYRAGVYRDQVLLAMRERFAIDTVLDQYRTLEAVEAARQKATGKGKGPQGQGAQGKQGKAAKLTDEQAAAATEAERGSGAASEDDGSEGKAGYYPFKPFCSECGTDFTTVTAYDDDTHALTYDCTRCGHHETVDLDTFTNGKLVWKVDWPMRWAHEHVLFEPSGVDHQSPGSSFVVGKDLAPIFGWERPVGPMYAFVGIAGMAKMSSSKGGVPIPADALEVMEAPVLRWLYARRRPNQSFDVAFGPELQRLYDEWDALARKVETGTAQPADLAAHQRATSTARGPLATTPRPMPFRTIASVMDVTQGDEAQTVRILSQLDPEHPVGSVDELRPRLDRAQRWVLGYVPEEDRTVVRTEPDAALLASLDAQQREALGLLVDGLGDHWSLDGLTHLVYAVPKIQRGIDPDAKVKDPELSAEQRSFFVLVYRLLVSRDTGPRLPTLLLAVGADRVRSLLRP</sequence>
<feature type="short sequence motif" description="'HIGH' region" evidence="10">
    <location>
        <begin position="72"/>
        <end position="80"/>
    </location>
</feature>
<dbReference type="PROSITE" id="PS00178">
    <property type="entry name" value="AA_TRNA_LIGASE_I"/>
    <property type="match status" value="1"/>
</dbReference>
<name>A0A495XY48_9MICO</name>
<dbReference type="Pfam" id="PF01921">
    <property type="entry name" value="tRNA-synt_1f"/>
    <property type="match status" value="1"/>
</dbReference>
<evidence type="ECO:0000256" key="7">
    <source>
        <dbReference type="ARBA" id="ARBA00022917"/>
    </source>
</evidence>
<dbReference type="InterPro" id="IPR042078">
    <property type="entry name" value="Lys-tRNA-ligase_SC_fold"/>
</dbReference>
<feature type="region of interest" description="Disordered" evidence="11">
    <location>
        <begin position="443"/>
        <end position="467"/>
    </location>
</feature>
<comment type="similarity">
    <text evidence="2 10">Belongs to the class-I aminoacyl-tRNA synthetase family.</text>
</comment>
<keyword evidence="5 10" id="KW-0547">Nucleotide-binding</keyword>
<dbReference type="SUPFAM" id="SSF48163">
    <property type="entry name" value="An anticodon-binding domain of class I aminoacyl-tRNA synthetases"/>
    <property type="match status" value="1"/>
</dbReference>
<dbReference type="InterPro" id="IPR020751">
    <property type="entry name" value="aa-tRNA-synth_I_codon-bd_sub2"/>
</dbReference>
<evidence type="ECO:0000256" key="11">
    <source>
        <dbReference type="SAM" id="MobiDB-lite"/>
    </source>
</evidence>
<evidence type="ECO:0000256" key="3">
    <source>
        <dbReference type="ARBA" id="ARBA00022490"/>
    </source>
</evidence>
<evidence type="ECO:0000256" key="5">
    <source>
        <dbReference type="ARBA" id="ARBA00022741"/>
    </source>
</evidence>
<keyword evidence="7 10" id="KW-0648">Protein biosynthesis</keyword>
<gene>
    <name evidence="10" type="primary">lysS</name>
    <name evidence="12" type="ORF">DFJ68_0064</name>
</gene>
<dbReference type="GO" id="GO:0000049">
    <property type="term" value="F:tRNA binding"/>
    <property type="evidence" value="ECO:0007669"/>
    <property type="project" value="InterPro"/>
</dbReference>
<feature type="compositionally biased region" description="Low complexity" evidence="11">
    <location>
        <begin position="231"/>
        <end position="256"/>
    </location>
</feature>
<dbReference type="AlphaFoldDB" id="A0A495XY48"/>
<dbReference type="Proteomes" id="UP000278440">
    <property type="component" value="Unassembled WGS sequence"/>
</dbReference>